<dbReference type="GO" id="GO:0006633">
    <property type="term" value="P:fatty acid biosynthetic process"/>
    <property type="evidence" value="ECO:0007669"/>
    <property type="project" value="TreeGrafter"/>
</dbReference>
<dbReference type="SUPFAM" id="SSF48256">
    <property type="entry name" value="Citrate synthase"/>
    <property type="match status" value="1"/>
</dbReference>
<protein>
    <recommendedName>
        <fullName evidence="1">CHIP N-terminal tetratricopeptide repeat domain-containing protein</fullName>
    </recommendedName>
</protein>
<reference evidence="2" key="2">
    <citation type="submission" date="2025-08" db="UniProtKB">
        <authorList>
            <consortium name="Ensembl"/>
        </authorList>
    </citation>
    <scope>IDENTIFICATION</scope>
</reference>
<reference evidence="2" key="3">
    <citation type="submission" date="2025-09" db="UniProtKB">
        <authorList>
            <consortium name="Ensembl"/>
        </authorList>
    </citation>
    <scope>IDENTIFICATION</scope>
</reference>
<feature type="domain" description="CHIP N-terminal tetratricopeptide repeat" evidence="1">
    <location>
        <begin position="109"/>
        <end position="142"/>
    </location>
</feature>
<dbReference type="InterPro" id="IPR036969">
    <property type="entry name" value="Citrate_synthase_sf"/>
</dbReference>
<dbReference type="PANTHER" id="PTHR23118">
    <property type="entry name" value="ATP-CITRATE SYNTHASE"/>
    <property type="match status" value="1"/>
</dbReference>
<evidence type="ECO:0000259" key="1">
    <source>
        <dbReference type="Pfam" id="PF18391"/>
    </source>
</evidence>
<sequence>MRVQILKDFVKGHFPATPMLDYALDVEKITTSKKPNLILNVDGFIGVAFVDLLRMCGGFTRDEADEFVEIGALNGIFVLGRSMGFIAYNLAKEQRLNFGDDIPSALRVAKKKRWNSIEEKRINQENKLHAYLTKLILAEKER</sequence>
<evidence type="ECO:0000313" key="2">
    <source>
        <dbReference type="Ensembl" id="ENSOMYP00000073446.2"/>
    </source>
</evidence>
<dbReference type="InterPro" id="IPR041312">
    <property type="entry name" value="CHIP_TPR_N"/>
</dbReference>
<proteinExistence type="predicted"/>
<dbReference type="InterPro" id="IPR016143">
    <property type="entry name" value="Citrate_synth-like_sm_a-sub"/>
</dbReference>
<dbReference type="GO" id="GO:0005829">
    <property type="term" value="C:cytosol"/>
    <property type="evidence" value="ECO:0007669"/>
    <property type="project" value="TreeGrafter"/>
</dbReference>
<organism evidence="2 3">
    <name type="scientific">Oncorhynchus mykiss</name>
    <name type="common">Rainbow trout</name>
    <name type="synonym">Salmo gairdneri</name>
    <dbReference type="NCBI Taxonomy" id="8022"/>
    <lineage>
        <taxon>Eukaryota</taxon>
        <taxon>Metazoa</taxon>
        <taxon>Chordata</taxon>
        <taxon>Craniata</taxon>
        <taxon>Vertebrata</taxon>
        <taxon>Euteleostomi</taxon>
        <taxon>Actinopterygii</taxon>
        <taxon>Neopterygii</taxon>
        <taxon>Teleostei</taxon>
        <taxon>Protacanthopterygii</taxon>
        <taxon>Salmoniformes</taxon>
        <taxon>Salmonidae</taxon>
        <taxon>Salmoninae</taxon>
        <taxon>Oncorhynchus</taxon>
    </lineage>
</organism>
<dbReference type="AlphaFoldDB" id="A0A8C7SZV9"/>
<reference evidence="2" key="1">
    <citation type="submission" date="2020-07" db="EMBL/GenBank/DDBJ databases">
        <title>A long reads based de novo assembly of the rainbow trout Arlee double haploid line genome.</title>
        <authorList>
            <person name="Gao G."/>
            <person name="Palti Y."/>
        </authorList>
    </citation>
    <scope>NUCLEOTIDE SEQUENCE [LARGE SCALE GENOMIC DNA]</scope>
</reference>
<dbReference type="InterPro" id="IPR002020">
    <property type="entry name" value="Citrate_synthase"/>
</dbReference>
<dbReference type="Gene3D" id="1.10.230.10">
    <property type="entry name" value="Cytochrome P450-Terp, domain 2"/>
    <property type="match status" value="1"/>
</dbReference>
<dbReference type="Proteomes" id="UP000694395">
    <property type="component" value="Chromosome 20"/>
</dbReference>
<evidence type="ECO:0000313" key="3">
    <source>
        <dbReference type="Proteomes" id="UP000694395"/>
    </source>
</evidence>
<dbReference type="GO" id="GO:0006085">
    <property type="term" value="P:acetyl-CoA biosynthetic process"/>
    <property type="evidence" value="ECO:0007669"/>
    <property type="project" value="TreeGrafter"/>
</dbReference>
<keyword evidence="3" id="KW-1185">Reference proteome</keyword>
<dbReference type="Ensembl" id="ENSOMYT00000079976.2">
    <property type="protein sequence ID" value="ENSOMYP00000073446.2"/>
    <property type="gene ID" value="ENSOMYG00000033770.2"/>
</dbReference>
<dbReference type="PANTHER" id="PTHR23118:SF42">
    <property type="entry name" value="ATP-CITRATE SYNTHASE"/>
    <property type="match status" value="1"/>
</dbReference>
<name>A0A8C7SZV9_ONCMY</name>
<dbReference type="Gene3D" id="6.10.140.2020">
    <property type="match status" value="1"/>
</dbReference>
<dbReference type="Pfam" id="PF18391">
    <property type="entry name" value="CHIP_TPR_N"/>
    <property type="match status" value="1"/>
</dbReference>
<dbReference type="GeneTree" id="ENSGT00940000154881"/>
<dbReference type="GO" id="GO:0003878">
    <property type="term" value="F:ATP citrate synthase activity"/>
    <property type="evidence" value="ECO:0007669"/>
    <property type="project" value="TreeGrafter"/>
</dbReference>
<accession>A0A8C7SZV9</accession>